<dbReference type="OrthoDB" id="9779790at2"/>
<dbReference type="InterPro" id="IPR023179">
    <property type="entry name" value="GTP-bd_ortho_bundle_sf"/>
</dbReference>
<dbReference type="InterPro" id="IPR027417">
    <property type="entry name" value="P-loop_NTPase"/>
</dbReference>
<comment type="subcellular location">
    <subcellularLocation>
        <location evidence="4">Cytoplasm</location>
    </subcellularLocation>
</comment>
<evidence type="ECO:0000256" key="3">
    <source>
        <dbReference type="ARBA" id="ARBA00023134"/>
    </source>
</evidence>
<dbReference type="GO" id="GO:0006412">
    <property type="term" value="P:translation"/>
    <property type="evidence" value="ECO:0007669"/>
    <property type="project" value="TreeGrafter"/>
</dbReference>
<feature type="binding site" evidence="5">
    <location>
        <position position="173"/>
    </location>
    <ligand>
        <name>GTP</name>
        <dbReference type="ChEBI" id="CHEBI:37565"/>
    </ligand>
</feature>
<dbReference type="Proteomes" id="UP000294581">
    <property type="component" value="Unassembled WGS sequence"/>
</dbReference>
<dbReference type="InterPro" id="IPR019991">
    <property type="entry name" value="GTP-bd_ribosome_bgen"/>
</dbReference>
<dbReference type="InterPro" id="IPR030378">
    <property type="entry name" value="G_CP_dom"/>
</dbReference>
<dbReference type="Gene3D" id="1.10.1580.10">
    <property type="match status" value="1"/>
</dbReference>
<dbReference type="CDD" id="cd01856">
    <property type="entry name" value="YlqF"/>
    <property type="match status" value="1"/>
</dbReference>
<dbReference type="GO" id="GO:0005737">
    <property type="term" value="C:cytoplasm"/>
    <property type="evidence" value="ECO:0007669"/>
    <property type="project" value="UniProtKB-SubCell"/>
</dbReference>
<dbReference type="FunFam" id="3.40.50.300:FF:000590">
    <property type="entry name" value="Ribosome biogenesis GTPase A"/>
    <property type="match status" value="1"/>
</dbReference>
<accession>A0A4R8LS38</accession>
<organism evidence="7 8">
    <name type="scientific">Alicyclobacillus sacchari</name>
    <dbReference type="NCBI Taxonomy" id="392010"/>
    <lineage>
        <taxon>Bacteria</taxon>
        <taxon>Bacillati</taxon>
        <taxon>Bacillota</taxon>
        <taxon>Bacilli</taxon>
        <taxon>Bacillales</taxon>
        <taxon>Alicyclobacillaceae</taxon>
        <taxon>Alicyclobacillus</taxon>
    </lineage>
</organism>
<keyword evidence="4" id="KW-0963">Cytoplasm</keyword>
<evidence type="ECO:0000259" key="6">
    <source>
        <dbReference type="PROSITE" id="PS51721"/>
    </source>
</evidence>
<comment type="similarity">
    <text evidence="4">Belongs to the TRAFAC class YlqF/YawG GTPase family. MTG1 subfamily.</text>
</comment>
<dbReference type="Pfam" id="PF01926">
    <property type="entry name" value="MMR_HSR1"/>
    <property type="match status" value="1"/>
</dbReference>
<dbReference type="NCBIfam" id="TIGR03596">
    <property type="entry name" value="GTPase_YlqF"/>
    <property type="match status" value="1"/>
</dbReference>
<dbReference type="PROSITE" id="PS51721">
    <property type="entry name" value="G_CP"/>
    <property type="match status" value="1"/>
</dbReference>
<sequence>MPVQWYPGHMAKARRMMEERVRQVDVVIELVDARLPLSSRNPVLQELSAKKPRLVVMTREDLADPLITRSWLDAFASDNMMAVSVNTTNGNGFSQVRDGLRKLAAAKIQRALEKGLQRAVVRAMVVGIPNVGKSSFINQFAKRSVAKTGNKPGVTRTEQWVRMGDIELLDTPGVLWPKIDTAEQGLRLAISGAVKDQIYDMEEGLAFFLCFAGQHYPDLLQKRYGLSHVPAVRWTDLPTVWPQIADVVEEIGRKRGLLGRGGVVDEERVAKMVIKEVQDGVLGPMTFEWPASHLSETSSDPGNNLS</sequence>
<keyword evidence="3 4" id="KW-0342">GTP-binding</keyword>
<dbReference type="InterPro" id="IPR006073">
    <property type="entry name" value="GTP-bd"/>
</dbReference>
<dbReference type="SUPFAM" id="SSF52540">
    <property type="entry name" value="P-loop containing nucleoside triphosphate hydrolases"/>
    <property type="match status" value="1"/>
</dbReference>
<comment type="function">
    <text evidence="4">Required for a late step of 50S ribosomal subunit assembly. Has GTPase activity.</text>
</comment>
<dbReference type="PIRSF" id="PIRSF006230">
    <property type="entry name" value="MG442"/>
    <property type="match status" value="1"/>
</dbReference>
<evidence type="ECO:0000256" key="2">
    <source>
        <dbReference type="ARBA" id="ARBA00022741"/>
    </source>
</evidence>
<name>A0A4R8LS38_9BACL</name>
<keyword evidence="8" id="KW-1185">Reference proteome</keyword>
<feature type="binding site" evidence="5">
    <location>
        <begin position="130"/>
        <end position="135"/>
    </location>
    <ligand>
        <name>GTP</name>
        <dbReference type="ChEBI" id="CHEBI:37565"/>
    </ligand>
</feature>
<dbReference type="RefSeq" id="WP_134158421.1">
    <property type="nucleotide sequence ID" value="NZ_BSUS01000001.1"/>
</dbReference>
<dbReference type="Gene3D" id="3.40.50.300">
    <property type="entry name" value="P-loop containing nucleotide triphosphate hydrolases"/>
    <property type="match status" value="1"/>
</dbReference>
<dbReference type="PANTHER" id="PTHR45782:SF4">
    <property type="entry name" value="MITOCHONDRIAL RIBOSOME-ASSOCIATED GTPASE 1"/>
    <property type="match status" value="1"/>
</dbReference>
<evidence type="ECO:0000256" key="5">
    <source>
        <dbReference type="PIRSR" id="PIRSR006230-1"/>
    </source>
</evidence>
<dbReference type="EMBL" id="SORF01000002">
    <property type="protein sequence ID" value="TDY50453.1"/>
    <property type="molecule type" value="Genomic_DNA"/>
</dbReference>
<dbReference type="GO" id="GO:0003924">
    <property type="term" value="F:GTPase activity"/>
    <property type="evidence" value="ECO:0007669"/>
    <property type="project" value="TreeGrafter"/>
</dbReference>
<comment type="caution">
    <text evidence="7">The sequence shown here is derived from an EMBL/GenBank/DDBJ whole genome shotgun (WGS) entry which is preliminary data.</text>
</comment>
<feature type="domain" description="CP-type G" evidence="6">
    <location>
        <begin position="10"/>
        <end position="177"/>
    </location>
</feature>
<evidence type="ECO:0000313" key="7">
    <source>
        <dbReference type="EMBL" id="TDY50453.1"/>
    </source>
</evidence>
<reference evidence="7 8" key="1">
    <citation type="submission" date="2019-03" db="EMBL/GenBank/DDBJ databases">
        <title>Genomic Encyclopedia of Type Strains, Phase IV (KMG-IV): sequencing the most valuable type-strain genomes for metagenomic binning, comparative biology and taxonomic classification.</title>
        <authorList>
            <person name="Goeker M."/>
        </authorList>
    </citation>
    <scope>NUCLEOTIDE SEQUENCE [LARGE SCALE GENOMIC DNA]</scope>
    <source>
        <strain evidence="7 8">DSM 17974</strain>
    </source>
</reference>
<keyword evidence="2 4" id="KW-0547">Nucleotide-binding</keyword>
<dbReference type="AlphaFoldDB" id="A0A4R8LS38"/>
<evidence type="ECO:0000256" key="4">
    <source>
        <dbReference type="PIRNR" id="PIRNR006230"/>
    </source>
</evidence>
<dbReference type="InterPro" id="IPR016478">
    <property type="entry name" value="GTPase_MTG1"/>
</dbReference>
<dbReference type="GO" id="GO:0005525">
    <property type="term" value="F:GTP binding"/>
    <property type="evidence" value="ECO:0007669"/>
    <property type="project" value="UniProtKB-KW"/>
</dbReference>
<proteinExistence type="inferred from homology"/>
<gene>
    <name evidence="7" type="ORF">C7445_1024</name>
</gene>
<protein>
    <recommendedName>
        <fullName evidence="1 4">Ribosome biogenesis GTPase A</fullName>
    </recommendedName>
</protein>
<evidence type="ECO:0000313" key="8">
    <source>
        <dbReference type="Proteomes" id="UP000294581"/>
    </source>
</evidence>
<dbReference type="PANTHER" id="PTHR45782">
    <property type="entry name" value="MITOCHONDRIAL RIBOSOME-ASSOCIATED GTPASE 1"/>
    <property type="match status" value="1"/>
</dbReference>
<evidence type="ECO:0000256" key="1">
    <source>
        <dbReference type="ARBA" id="ARBA00014898"/>
    </source>
</evidence>